<evidence type="ECO:0000256" key="1">
    <source>
        <dbReference type="SAM" id="MobiDB-lite"/>
    </source>
</evidence>
<dbReference type="PANTHER" id="PTHR38681:SF1">
    <property type="entry name" value="RETROVIRUS-RELATED POL POLYPROTEIN FROM TRANSPOSON 412-LIKE PROTEIN"/>
    <property type="match status" value="1"/>
</dbReference>
<proteinExistence type="predicted"/>
<sequence>MCIAYVHIYRSCNQTHLACRKLLHMSPRTLINGHVFVRNDGIPAQIRPPYSGLYKVLQKWEKYFVVDVNGKQNTISIDRLKKAIMEPDTAPPSSPPSTTHRSDITASAFPTSTSKSPQHPHTKSGRRVCWPAKYVQVFYIKKKKRKKNTPT</sequence>
<dbReference type="PANTHER" id="PTHR38681">
    <property type="entry name" value="RETROVIRUS-RELATED POL POLYPROTEIN FROM TRANSPOSON 412-LIKE PROTEIN-RELATED"/>
    <property type="match status" value="1"/>
</dbReference>
<feature type="region of interest" description="Disordered" evidence="1">
    <location>
        <begin position="85"/>
        <end position="127"/>
    </location>
</feature>
<name>A0A0L8G676_OCTBM</name>
<protein>
    <submittedName>
        <fullName evidence="2">Uncharacterized protein</fullName>
    </submittedName>
</protein>
<reference evidence="2" key="1">
    <citation type="submission" date="2015-07" db="EMBL/GenBank/DDBJ databases">
        <title>MeaNS - Measles Nucleotide Surveillance Program.</title>
        <authorList>
            <person name="Tran T."/>
            <person name="Druce J."/>
        </authorList>
    </citation>
    <scope>NUCLEOTIDE SEQUENCE</scope>
    <source>
        <strain evidence="2">UCB-OBI-ISO-001</strain>
        <tissue evidence="2">Gonad</tissue>
    </source>
</reference>
<feature type="compositionally biased region" description="Polar residues" evidence="1">
    <location>
        <begin position="104"/>
        <end position="117"/>
    </location>
</feature>
<gene>
    <name evidence="2" type="ORF">OCBIM_22039306mg</name>
</gene>
<dbReference type="OrthoDB" id="10053156at2759"/>
<accession>A0A0L8G676</accession>
<dbReference type="AlphaFoldDB" id="A0A0L8G676"/>
<dbReference type="EMBL" id="KQ423610">
    <property type="protein sequence ID" value="KOF72536.1"/>
    <property type="molecule type" value="Genomic_DNA"/>
</dbReference>
<evidence type="ECO:0000313" key="2">
    <source>
        <dbReference type="EMBL" id="KOF72536.1"/>
    </source>
</evidence>
<organism evidence="2">
    <name type="scientific">Octopus bimaculoides</name>
    <name type="common">California two-spotted octopus</name>
    <dbReference type="NCBI Taxonomy" id="37653"/>
    <lineage>
        <taxon>Eukaryota</taxon>
        <taxon>Metazoa</taxon>
        <taxon>Spiralia</taxon>
        <taxon>Lophotrochozoa</taxon>
        <taxon>Mollusca</taxon>
        <taxon>Cephalopoda</taxon>
        <taxon>Coleoidea</taxon>
        <taxon>Octopodiformes</taxon>
        <taxon>Octopoda</taxon>
        <taxon>Incirrata</taxon>
        <taxon>Octopodidae</taxon>
        <taxon>Octopus</taxon>
    </lineage>
</organism>